<feature type="binding site" evidence="17">
    <location>
        <position position="435"/>
    </location>
    <ligand>
        <name>Mg(2+)</name>
        <dbReference type="ChEBI" id="CHEBI:18420"/>
    </ligand>
</feature>
<feature type="binding site" evidence="16">
    <location>
        <position position="755"/>
    </location>
    <ligand>
        <name>ATP</name>
        <dbReference type="ChEBI" id="CHEBI:30616"/>
    </ligand>
</feature>
<feature type="binding site" evidence="16">
    <location>
        <position position="1014"/>
    </location>
    <ligand>
        <name>ATP</name>
        <dbReference type="ChEBI" id="CHEBI:30616"/>
    </ligand>
</feature>
<organism evidence="22 23">
    <name type="scientific">Egretta garzetta</name>
    <name type="common">Little egret</name>
    <dbReference type="NCBI Taxonomy" id="188379"/>
    <lineage>
        <taxon>Eukaryota</taxon>
        <taxon>Metazoa</taxon>
        <taxon>Chordata</taxon>
        <taxon>Craniata</taxon>
        <taxon>Vertebrata</taxon>
        <taxon>Euteleostomi</taxon>
        <taxon>Archelosauria</taxon>
        <taxon>Archosauria</taxon>
        <taxon>Dinosauria</taxon>
        <taxon>Saurischia</taxon>
        <taxon>Theropoda</taxon>
        <taxon>Coelurosauria</taxon>
        <taxon>Aves</taxon>
        <taxon>Neognathae</taxon>
        <taxon>Neoaves</taxon>
        <taxon>Aequornithes</taxon>
        <taxon>Pelecaniformes</taxon>
        <taxon>Ardeidae</taxon>
        <taxon>Egretta</taxon>
    </lineage>
</organism>
<keyword evidence="10 18" id="KW-1278">Translocase</keyword>
<dbReference type="PRINTS" id="PR00119">
    <property type="entry name" value="CATATPASE"/>
</dbReference>
<dbReference type="FunFam" id="3.40.50.1000:FF:000001">
    <property type="entry name" value="Phospholipid-transporting ATPase IC"/>
    <property type="match status" value="1"/>
</dbReference>
<keyword evidence="23" id="KW-1185">Reference proteome</keyword>
<feature type="domain" description="P-type ATPase N-terminal" evidence="20">
    <location>
        <begin position="64"/>
        <end position="118"/>
    </location>
</feature>
<dbReference type="InterPro" id="IPR018303">
    <property type="entry name" value="ATPase_P-typ_P_site"/>
</dbReference>
<dbReference type="Pfam" id="PF16212">
    <property type="entry name" value="PhoLip_ATPase_C"/>
    <property type="match status" value="1"/>
</dbReference>
<dbReference type="EMBL" id="KK502338">
    <property type="protein sequence ID" value="KFP22789.1"/>
    <property type="molecule type" value="Genomic_DNA"/>
</dbReference>
<dbReference type="InterPro" id="IPR006539">
    <property type="entry name" value="P-type_ATPase_IV"/>
</dbReference>
<dbReference type="SFLD" id="SFLDF00027">
    <property type="entry name" value="p-type_atpase"/>
    <property type="match status" value="1"/>
</dbReference>
<dbReference type="SUPFAM" id="SSF81665">
    <property type="entry name" value="Calcium ATPase, transmembrane domain M"/>
    <property type="match status" value="1"/>
</dbReference>
<feature type="binding site" evidence="17">
    <location>
        <position position="433"/>
    </location>
    <ligand>
        <name>Mg(2+)</name>
        <dbReference type="ChEBI" id="CHEBI:18420"/>
    </ligand>
</feature>
<evidence type="ECO:0000313" key="23">
    <source>
        <dbReference type="Proteomes" id="UP000053119"/>
    </source>
</evidence>
<keyword evidence="6 16" id="KW-0547">Nucleotide-binding</keyword>
<keyword evidence="5 17" id="KW-0479">Metal-binding</keyword>
<dbReference type="InterPro" id="IPR032630">
    <property type="entry name" value="P_typ_ATPase_c"/>
</dbReference>
<dbReference type="InterPro" id="IPR036412">
    <property type="entry name" value="HAD-like_sf"/>
</dbReference>
<feature type="binding site" evidence="16">
    <location>
        <position position="905"/>
    </location>
    <ligand>
        <name>ATP</name>
        <dbReference type="ChEBI" id="CHEBI:30616"/>
    </ligand>
</feature>
<evidence type="ECO:0000256" key="8">
    <source>
        <dbReference type="ARBA" id="ARBA00022840"/>
    </source>
</evidence>
<feature type="binding site" evidence="16">
    <location>
        <position position="435"/>
    </location>
    <ligand>
        <name>ATP</name>
        <dbReference type="ChEBI" id="CHEBI:30616"/>
    </ligand>
</feature>
<evidence type="ECO:0000256" key="10">
    <source>
        <dbReference type="ARBA" id="ARBA00022967"/>
    </source>
</evidence>
<evidence type="ECO:0000256" key="15">
    <source>
        <dbReference type="PIRSR" id="PIRSR606539-1"/>
    </source>
</evidence>
<dbReference type="PANTHER" id="PTHR24092">
    <property type="entry name" value="PROBABLE PHOSPHOLIPID-TRANSPORTING ATPASE"/>
    <property type="match status" value="1"/>
</dbReference>
<dbReference type="SFLD" id="SFLDG00002">
    <property type="entry name" value="C1.7:_P-type_atpase_like"/>
    <property type="match status" value="1"/>
</dbReference>
<dbReference type="InterPro" id="IPR032631">
    <property type="entry name" value="P-type_ATPase_N"/>
</dbReference>
<evidence type="ECO:0000256" key="11">
    <source>
        <dbReference type="ARBA" id="ARBA00022989"/>
    </source>
</evidence>
<evidence type="ECO:0000256" key="17">
    <source>
        <dbReference type="PIRSR" id="PIRSR606539-3"/>
    </source>
</evidence>
<dbReference type="InterPro" id="IPR001757">
    <property type="entry name" value="P_typ_ATPase"/>
</dbReference>
<gene>
    <name evidence="22" type="ORF">Z169_04288</name>
</gene>
<comment type="catalytic activity">
    <reaction evidence="13 18">
        <text>ATP + H2O + phospholipidSide 1 = ADP + phosphate + phospholipidSide 2.</text>
        <dbReference type="EC" id="7.6.2.1"/>
    </reaction>
</comment>
<dbReference type="InterPro" id="IPR023214">
    <property type="entry name" value="HAD_sf"/>
</dbReference>
<accession>A0A091JP62</accession>
<evidence type="ECO:0000313" key="22">
    <source>
        <dbReference type="EMBL" id="KFP22789.1"/>
    </source>
</evidence>
<dbReference type="Pfam" id="PF13246">
    <property type="entry name" value="Cation_ATPase"/>
    <property type="match status" value="1"/>
</dbReference>
<evidence type="ECO:0000256" key="16">
    <source>
        <dbReference type="PIRSR" id="PIRSR606539-2"/>
    </source>
</evidence>
<feature type="transmembrane region" description="Helical" evidence="18">
    <location>
        <begin position="1177"/>
        <end position="1200"/>
    </location>
</feature>
<evidence type="ECO:0000256" key="5">
    <source>
        <dbReference type="ARBA" id="ARBA00022723"/>
    </source>
</evidence>
<dbReference type="GO" id="GO:0005524">
    <property type="term" value="F:ATP binding"/>
    <property type="evidence" value="ECO:0007669"/>
    <property type="project" value="UniProtKB-UniRule"/>
</dbReference>
<feature type="binding site" evidence="16">
    <location>
        <position position="1044"/>
    </location>
    <ligand>
        <name>ATP</name>
        <dbReference type="ChEBI" id="CHEBI:30616"/>
    </ligand>
</feature>
<dbReference type="FunFam" id="3.40.50.1000:FF:000023">
    <property type="entry name" value="Phospholipid-transporting ATPase"/>
    <property type="match status" value="1"/>
</dbReference>
<dbReference type="FunFam" id="3.40.1110.10:FF:000009">
    <property type="entry name" value="Phospholipid-transporting ATPase"/>
    <property type="match status" value="1"/>
</dbReference>
<dbReference type="GO" id="GO:0005886">
    <property type="term" value="C:plasma membrane"/>
    <property type="evidence" value="ECO:0007669"/>
    <property type="project" value="TreeGrafter"/>
</dbReference>
<evidence type="ECO:0000259" key="21">
    <source>
        <dbReference type="Pfam" id="PF16212"/>
    </source>
</evidence>
<sequence>MALSVDSAFYRWQRRGAQHPSQTLSESTPLLFSVRDKPKFNLNKWRIVVPDNGSQWKDWKQASVFYSGNRIQTTKYTWFTFLPQNLFEQFNRLGNLYFFFLAVLNWFPQVEVFHREITLLPLIVVLLASMIKDAIEDYRKYRFDKMINFSKTRVYDKEERAYVEKCWKDVRVGDFVQLQCNETIPADILLLYSSDQNGICHLETANLDGETNLKQRQVVMGFSSQGTMFQPEFFQNTIICEMPNNDLNKFKGYMEQPNHERIGFSIESLLLRGCTIRNTEAAVGIVIYAGHETKAMLNNNGPRYKRSKIERRMNMDIFLCVGLLFVMCLVGAVGHGIWTGNFSEHPPYEVPDENGNFLSPVLAGFYMFLTMIILLQVLIPISLYVSIELVKLGQVFLIHNDIDLYDEEADLPIQCRALNITEDLGQIQYIFSDKTGTLTENKMVFRRCTVGGIEFSHQENARRLETHKELDLDDEDFAKLQHFTLPPINIERPATYKQSTMRPLRRCQSARAHFQGHARKRSLGRCDSNQSQVAFSSTIEKDVTPDSRLLRQVREAALQIENLSPFIHRKPSTSLTDFFFALAICNTVLVSTATEPRERVTVPPPIKPSGITLEKIHQIFQRLKLASLSQSFSSSQSSSDLGTSFSAKNTEEHLAALDCCDNDEDCCASSRGDDLQGKGSADIGSASLDEVFKSVTNSSLPTDFCYEAESPDEAALVYAAQAYSFTLVSRTPEQVTVRLPQGTLLTFDILYTLGFDSVRKRMSVVVRHPLTKEIVVYTKGADSVIMDLLEDSAKADIRAEKRMKRIKEKTQKHLDCYAHEGLRTLCIAKKVLNEDDFQKWANFRREAEAAIDNRDELLMETAQHLETKLTLLGATGIEDRLQDGVPDTIEALREAGIQIWVLTGDKQETAVNIAYSCRLLNQRDTVFTINTENKETCESLLNLTLEEVRKNYDVEKPRRKFFGIIPKSFSASEAPSPEFGLVIDGRTLNVIFQGGLEEKFLALTKHCRSVLCCRSTPLQKSMVVKLVRRQLKVMTLSIGDGANDVSMIQAADVGIGISGQEGMQAVMASDFAISRFKHLKKLLLVHGHWCYARLAKMVIYFFYKNVSYVSLLFWYQFFCGFSGSTMIDYWQMIFFNLFFTSMPPLLFGVLDRDVSAETLLGLPELYKNGQNSEIYKLSTFIVTMLDAFYQSLVCFFVPYLTYEDSDIDVFSFGNPINTISLLTILLHQALEMKTWTMFHLVTMMGSVVFYLIFSLIYNAACVVCNPPTNPYWIMEQQLSDPTFYLLCLITPVIALLPRFFISALRGTFGASLILKAQQLDKLPKGQQDLEIQKLRSRKQTTSCAPASNDDLDQNISPLCVSPFLHPPAAAVSHGDAESQGLSTSEVNPLGKWTPEEGYYFFNRWAEEESTATEPSAGPSSGHYPLVPSRVATTGQDSGKLTKDNANNFNHGSHRRSVSAVTL</sequence>
<feature type="region of interest" description="Disordered" evidence="19">
    <location>
        <begin position="1409"/>
        <end position="1462"/>
    </location>
</feature>
<dbReference type="PROSITE" id="PS00154">
    <property type="entry name" value="ATPASE_E1_E2"/>
    <property type="match status" value="1"/>
</dbReference>
<evidence type="ECO:0000256" key="12">
    <source>
        <dbReference type="ARBA" id="ARBA00023136"/>
    </source>
</evidence>
<evidence type="ECO:0000256" key="13">
    <source>
        <dbReference type="ARBA" id="ARBA00034036"/>
    </source>
</evidence>
<dbReference type="PANTHER" id="PTHR24092:SF79">
    <property type="entry name" value="PHOSPHOLIPID-TRANSPORTING ATPASE VB"/>
    <property type="match status" value="1"/>
</dbReference>
<evidence type="ECO:0000256" key="7">
    <source>
        <dbReference type="ARBA" id="ARBA00022824"/>
    </source>
</evidence>
<dbReference type="Proteomes" id="UP000053119">
    <property type="component" value="Unassembled WGS sequence"/>
</dbReference>
<evidence type="ECO:0000256" key="9">
    <source>
        <dbReference type="ARBA" id="ARBA00022842"/>
    </source>
</evidence>
<feature type="transmembrane region" description="Helical" evidence="18">
    <location>
        <begin position="1282"/>
        <end position="1301"/>
    </location>
</feature>
<feature type="transmembrane region" description="Helical" evidence="18">
    <location>
        <begin position="1237"/>
        <end position="1257"/>
    </location>
</feature>
<name>A0A091JP62_EGRGA</name>
<comment type="similarity">
    <text evidence="3 18">Belongs to the cation transport ATPase (P-type) (TC 3.A.3) family. Type IV subfamily.</text>
</comment>
<feature type="binding site" evidence="16">
    <location>
        <position position="433"/>
    </location>
    <ligand>
        <name>ATP</name>
        <dbReference type="ChEBI" id="CHEBI:30616"/>
    </ligand>
</feature>
<comment type="subcellular location">
    <subcellularLocation>
        <location evidence="2">Endoplasmic reticulum membrane</location>
        <topology evidence="2">Multi-pass membrane protein</topology>
    </subcellularLocation>
    <subcellularLocation>
        <location evidence="18">Membrane</location>
        <topology evidence="18">Multi-pass membrane protein</topology>
    </subcellularLocation>
</comment>
<dbReference type="Gene3D" id="2.70.150.10">
    <property type="entry name" value="Calcium-transporting ATPase, cytoplasmic transduction domain A"/>
    <property type="match status" value="1"/>
</dbReference>
<feature type="binding site" evidence="17">
    <location>
        <position position="1040"/>
    </location>
    <ligand>
        <name>Mg(2+)</name>
        <dbReference type="ChEBI" id="CHEBI:18420"/>
    </ligand>
</feature>
<proteinExistence type="inferred from homology"/>
<evidence type="ECO:0000256" key="6">
    <source>
        <dbReference type="ARBA" id="ARBA00022741"/>
    </source>
</evidence>
<keyword evidence="7" id="KW-0256">Endoplasmic reticulum</keyword>
<dbReference type="SUPFAM" id="SSF56784">
    <property type="entry name" value="HAD-like"/>
    <property type="match status" value="2"/>
</dbReference>
<dbReference type="EC" id="7.6.2.1" evidence="18"/>
<dbReference type="CDD" id="cd02073">
    <property type="entry name" value="P-type_ATPase_APLT_Dnf-like"/>
    <property type="match status" value="1"/>
</dbReference>
<keyword evidence="9 17" id="KW-0460">Magnesium</keyword>
<feature type="binding site" evidence="16">
    <location>
        <position position="903"/>
    </location>
    <ligand>
        <name>ATP</name>
        <dbReference type="ChEBI" id="CHEBI:30616"/>
    </ligand>
</feature>
<dbReference type="GO" id="GO:1990531">
    <property type="term" value="C:phospholipid-translocating ATPase complex"/>
    <property type="evidence" value="ECO:0007669"/>
    <property type="project" value="UniProtKB-ARBA"/>
</dbReference>
<comment type="cofactor">
    <cofactor evidence="1 17">
        <name>Mg(2+)</name>
        <dbReference type="ChEBI" id="CHEBI:18420"/>
    </cofactor>
</comment>
<evidence type="ECO:0000256" key="4">
    <source>
        <dbReference type="ARBA" id="ARBA00022692"/>
    </source>
</evidence>
<evidence type="ECO:0000256" key="19">
    <source>
        <dbReference type="SAM" id="MobiDB-lite"/>
    </source>
</evidence>
<reference evidence="22 23" key="1">
    <citation type="submission" date="2014-04" db="EMBL/GenBank/DDBJ databases">
        <title>Genome evolution of avian class.</title>
        <authorList>
            <person name="Zhang G."/>
            <person name="Li C."/>
        </authorList>
    </citation>
    <scope>NUCLEOTIDE SEQUENCE [LARGE SCALE GENOMIC DNA]</scope>
    <source>
        <strain evidence="22">BGI_Z169</strain>
    </source>
</reference>
<feature type="binding site" evidence="16">
    <location>
        <position position="434"/>
    </location>
    <ligand>
        <name>ATP</name>
        <dbReference type="ChEBI" id="CHEBI:30616"/>
    </ligand>
</feature>
<feature type="domain" description="P-type ATPase C-terminal" evidence="21">
    <location>
        <begin position="1066"/>
        <end position="1308"/>
    </location>
</feature>
<dbReference type="Gene3D" id="3.40.1110.10">
    <property type="entry name" value="Calcium-transporting ATPase, cytoplasmic domain N"/>
    <property type="match status" value="2"/>
</dbReference>
<feature type="binding site" evidence="17">
    <location>
        <position position="1044"/>
    </location>
    <ligand>
        <name>Mg(2+)</name>
        <dbReference type="ChEBI" id="CHEBI:18420"/>
    </ligand>
</feature>
<dbReference type="Gene3D" id="3.40.50.1000">
    <property type="entry name" value="HAD superfamily/HAD-like"/>
    <property type="match status" value="2"/>
</dbReference>
<protein>
    <recommendedName>
        <fullName evidence="18">Phospholipid-transporting ATPase</fullName>
        <ecNumber evidence="18">7.6.2.1</ecNumber>
    </recommendedName>
</protein>
<feature type="transmembrane region" description="Helical" evidence="18">
    <location>
        <begin position="1129"/>
        <end position="1150"/>
    </location>
</feature>
<evidence type="ECO:0000259" key="20">
    <source>
        <dbReference type="Pfam" id="PF16209"/>
    </source>
</evidence>
<dbReference type="GO" id="GO:0000287">
    <property type="term" value="F:magnesium ion binding"/>
    <property type="evidence" value="ECO:0007669"/>
    <property type="project" value="UniProtKB-UniRule"/>
</dbReference>
<comment type="catalytic activity">
    <reaction evidence="14">
        <text>a beta-D-glucosyl-(1&lt;-&gt;1')-N-acylsphing-4-enine(out) + ATP + H2O = a beta-D-glucosyl-(1&lt;-&gt;1')-N-acylsphing-4-enine(in) + ADP + phosphate + H(+)</text>
        <dbReference type="Rhea" id="RHEA:66036"/>
        <dbReference type="ChEBI" id="CHEBI:15377"/>
        <dbReference type="ChEBI" id="CHEBI:15378"/>
        <dbReference type="ChEBI" id="CHEBI:22801"/>
        <dbReference type="ChEBI" id="CHEBI:30616"/>
        <dbReference type="ChEBI" id="CHEBI:43474"/>
        <dbReference type="ChEBI" id="CHEBI:456216"/>
    </reaction>
    <physiologicalReaction direction="left-to-right" evidence="14">
        <dbReference type="Rhea" id="RHEA:66037"/>
    </physiologicalReaction>
</comment>
<feature type="binding site" evidence="16">
    <location>
        <position position="1043"/>
    </location>
    <ligand>
        <name>ATP</name>
        <dbReference type="ChEBI" id="CHEBI:30616"/>
    </ligand>
</feature>
<dbReference type="SUPFAM" id="SSF81653">
    <property type="entry name" value="Calcium ATPase, transduction domain A"/>
    <property type="match status" value="1"/>
</dbReference>
<keyword evidence="12 18" id="KW-0472">Membrane</keyword>
<evidence type="ECO:0000256" key="14">
    <source>
        <dbReference type="ARBA" id="ARBA00050913"/>
    </source>
</evidence>
<feature type="binding site" evidence="16">
    <location>
        <position position="713"/>
    </location>
    <ligand>
        <name>ATP</name>
        <dbReference type="ChEBI" id="CHEBI:30616"/>
    </ligand>
</feature>
<keyword evidence="11 18" id="KW-1133">Transmembrane helix</keyword>
<feature type="binding site" evidence="16">
    <location>
        <position position="1020"/>
    </location>
    <ligand>
        <name>ATP</name>
        <dbReference type="ChEBI" id="CHEBI:30616"/>
    </ligand>
</feature>
<feature type="compositionally biased region" description="Polar residues" evidence="19">
    <location>
        <begin position="1430"/>
        <end position="1450"/>
    </location>
</feature>
<keyword evidence="8 16" id="KW-0067">ATP-binding</keyword>
<dbReference type="GO" id="GO:0140351">
    <property type="term" value="F:glycosylceramide flippase activity"/>
    <property type="evidence" value="ECO:0007669"/>
    <property type="project" value="UniProtKB-ARBA"/>
</dbReference>
<feature type="active site" description="4-aspartylphosphate intermediate" evidence="15">
    <location>
        <position position="433"/>
    </location>
</feature>
<dbReference type="GO" id="GO:0005789">
    <property type="term" value="C:endoplasmic reticulum membrane"/>
    <property type="evidence" value="ECO:0007669"/>
    <property type="project" value="UniProtKB-SubCell"/>
</dbReference>
<feature type="transmembrane region" description="Helical" evidence="18">
    <location>
        <begin position="358"/>
        <end position="385"/>
    </location>
</feature>
<dbReference type="FunFam" id="2.70.150.10:FF:000022">
    <property type="entry name" value="Phospholipid-transporting ATPase"/>
    <property type="match status" value="1"/>
</dbReference>
<feature type="binding site" evidence="16">
    <location>
        <position position="823"/>
    </location>
    <ligand>
        <name>ATP</name>
        <dbReference type="ChEBI" id="CHEBI:30616"/>
    </ligand>
</feature>
<dbReference type="SFLD" id="SFLDS00003">
    <property type="entry name" value="Haloacid_Dehalogenase"/>
    <property type="match status" value="1"/>
</dbReference>
<feature type="transmembrane region" description="Helical" evidence="18">
    <location>
        <begin position="1098"/>
        <end position="1117"/>
    </location>
</feature>
<evidence type="ECO:0000256" key="2">
    <source>
        <dbReference type="ARBA" id="ARBA00004477"/>
    </source>
</evidence>
<dbReference type="NCBIfam" id="TIGR01494">
    <property type="entry name" value="ATPase_P-type"/>
    <property type="match status" value="3"/>
</dbReference>
<evidence type="ECO:0000256" key="3">
    <source>
        <dbReference type="ARBA" id="ARBA00008109"/>
    </source>
</evidence>
<dbReference type="InterPro" id="IPR023299">
    <property type="entry name" value="ATPase_P-typ_cyto_dom_N"/>
</dbReference>
<dbReference type="GO" id="GO:0016887">
    <property type="term" value="F:ATP hydrolysis activity"/>
    <property type="evidence" value="ECO:0007669"/>
    <property type="project" value="InterPro"/>
</dbReference>
<evidence type="ECO:0000256" key="18">
    <source>
        <dbReference type="RuleBase" id="RU362033"/>
    </source>
</evidence>
<dbReference type="InterPro" id="IPR023298">
    <property type="entry name" value="ATPase_P-typ_TM_dom_sf"/>
</dbReference>
<dbReference type="Gene3D" id="1.20.1110.10">
    <property type="entry name" value="Calcium-transporting ATPase, transmembrane domain"/>
    <property type="match status" value="1"/>
</dbReference>
<feature type="binding site" evidence="16">
    <location>
        <position position="904"/>
    </location>
    <ligand>
        <name>ATP</name>
        <dbReference type="ChEBI" id="CHEBI:30616"/>
    </ligand>
</feature>
<feature type="transmembrane region" description="Helical" evidence="18">
    <location>
        <begin position="315"/>
        <end position="338"/>
    </location>
</feature>
<dbReference type="NCBIfam" id="TIGR01652">
    <property type="entry name" value="ATPase-Plipid"/>
    <property type="match status" value="2"/>
</dbReference>
<dbReference type="SUPFAM" id="SSF81660">
    <property type="entry name" value="Metal cation-transporting ATPase, ATP-binding domain N"/>
    <property type="match status" value="1"/>
</dbReference>
<dbReference type="Pfam" id="PF16209">
    <property type="entry name" value="PhoLip_ATPase_N"/>
    <property type="match status" value="1"/>
</dbReference>
<feature type="region of interest" description="Disordered" evidence="19">
    <location>
        <begin position="1370"/>
        <end position="1389"/>
    </location>
</feature>
<evidence type="ECO:0000256" key="1">
    <source>
        <dbReference type="ARBA" id="ARBA00001946"/>
    </source>
</evidence>
<dbReference type="GO" id="GO:0045332">
    <property type="term" value="P:phospholipid translocation"/>
    <property type="evidence" value="ECO:0007669"/>
    <property type="project" value="TreeGrafter"/>
</dbReference>
<dbReference type="STRING" id="188379.A0A091JP62"/>
<keyword evidence="4 18" id="KW-0812">Transmembrane</keyword>
<feature type="binding site" evidence="16">
    <location>
        <position position="779"/>
    </location>
    <ligand>
        <name>ATP</name>
        <dbReference type="ChEBI" id="CHEBI:30616"/>
    </ligand>
</feature>
<dbReference type="InterPro" id="IPR044492">
    <property type="entry name" value="P_typ_ATPase_HD_dom"/>
</dbReference>
<dbReference type="InterPro" id="IPR008250">
    <property type="entry name" value="ATPase_P-typ_transduc_dom_A_sf"/>
</dbReference>